<dbReference type="InterPro" id="IPR004846">
    <property type="entry name" value="T2SS/T3SS_dom"/>
</dbReference>
<organism evidence="6">
    <name type="scientific">marine sediment metagenome</name>
    <dbReference type="NCBI Taxonomy" id="412755"/>
    <lineage>
        <taxon>unclassified sequences</taxon>
        <taxon>metagenomes</taxon>
        <taxon>ecological metagenomes</taxon>
    </lineage>
</organism>
<comment type="caution">
    <text evidence="6">The sequence shown here is derived from an EMBL/GenBank/DDBJ whole genome shotgun (WGS) entry which is preliminary data.</text>
</comment>
<dbReference type="PANTHER" id="PTHR30332:SF24">
    <property type="entry name" value="SECRETIN GSPD-RELATED"/>
    <property type="match status" value="1"/>
</dbReference>
<comment type="subcellular location">
    <subcellularLocation>
        <location evidence="1">Membrane</location>
    </subcellularLocation>
</comment>
<evidence type="ECO:0000259" key="5">
    <source>
        <dbReference type="Pfam" id="PF00263"/>
    </source>
</evidence>
<dbReference type="AlphaFoldDB" id="X1HGX3"/>
<evidence type="ECO:0000313" key="6">
    <source>
        <dbReference type="EMBL" id="GAH44528.1"/>
    </source>
</evidence>
<dbReference type="InterPro" id="IPR001775">
    <property type="entry name" value="GspD/PilQ"/>
</dbReference>
<proteinExistence type="predicted"/>
<dbReference type="GO" id="GO:0016020">
    <property type="term" value="C:membrane"/>
    <property type="evidence" value="ECO:0007669"/>
    <property type="project" value="UniProtKB-SubCell"/>
</dbReference>
<feature type="domain" description="Type II/III secretion system secretin-like" evidence="5">
    <location>
        <begin position="224"/>
        <end position="280"/>
    </location>
</feature>
<gene>
    <name evidence="6" type="ORF">S03H2_11869</name>
</gene>
<dbReference type="GO" id="GO:0009306">
    <property type="term" value="P:protein secretion"/>
    <property type="evidence" value="ECO:0007669"/>
    <property type="project" value="InterPro"/>
</dbReference>
<name>X1HGX3_9ZZZZ</name>
<reference evidence="6" key="1">
    <citation type="journal article" date="2014" name="Front. Microbiol.">
        <title>High frequency of phylogenetically diverse reductive dehalogenase-homologous genes in deep subseafloor sedimentary metagenomes.</title>
        <authorList>
            <person name="Kawai M."/>
            <person name="Futagami T."/>
            <person name="Toyoda A."/>
            <person name="Takaki Y."/>
            <person name="Nishi S."/>
            <person name="Hori S."/>
            <person name="Arai W."/>
            <person name="Tsubouchi T."/>
            <person name="Morono Y."/>
            <person name="Uchiyama I."/>
            <person name="Ito T."/>
            <person name="Fujiyama A."/>
            <person name="Inagaki F."/>
            <person name="Takami H."/>
        </authorList>
    </citation>
    <scope>NUCLEOTIDE SEQUENCE</scope>
    <source>
        <strain evidence="6">Expedition CK06-06</strain>
    </source>
</reference>
<evidence type="ECO:0000256" key="2">
    <source>
        <dbReference type="ARBA" id="ARBA00022729"/>
    </source>
</evidence>
<evidence type="ECO:0000256" key="4">
    <source>
        <dbReference type="SAM" id="MobiDB-lite"/>
    </source>
</evidence>
<keyword evidence="3" id="KW-0472">Membrane</keyword>
<dbReference type="PRINTS" id="PR00811">
    <property type="entry name" value="BCTERIALGSPD"/>
</dbReference>
<accession>X1HGX3</accession>
<feature type="region of interest" description="Disordered" evidence="4">
    <location>
        <begin position="122"/>
        <end position="143"/>
    </location>
</feature>
<evidence type="ECO:0000256" key="3">
    <source>
        <dbReference type="ARBA" id="ARBA00023136"/>
    </source>
</evidence>
<dbReference type="Pfam" id="PF00263">
    <property type="entry name" value="Secretin"/>
    <property type="match status" value="1"/>
</dbReference>
<dbReference type="EMBL" id="BARU01006042">
    <property type="protein sequence ID" value="GAH44528.1"/>
    <property type="molecule type" value="Genomic_DNA"/>
</dbReference>
<evidence type="ECO:0000256" key="1">
    <source>
        <dbReference type="ARBA" id="ARBA00004370"/>
    </source>
</evidence>
<keyword evidence="2" id="KW-0732">Signal</keyword>
<dbReference type="PROSITE" id="PS51257">
    <property type="entry name" value="PROKAR_LIPOPROTEIN"/>
    <property type="match status" value="1"/>
</dbReference>
<sequence length="284" mass="30239">MKCAIASLLVGALLAGCAAPGATRFEHQDLRLEVRAKLLPAELSRRARLMRAYGIMAFSDVTPRQVLIEARFLSAARDQSLMGIDLVTDSDLLRPVRLENTTPKAPPITVGFGFGGSFGGGNGLGQGSHGPDDTSEHGSAARGAHGEKVSMGFAFPLYTGKADRVTSARATFHLPQVNLLEGCHVLLTWMGKSATGEIIVQPVLLPLTLTLTPKPEPGPTRVETIVHEGETVILAGLLGSTPANKVPVLGKLPIIGRLFDSRLDTVRRSELLVFLTPQIVVQDD</sequence>
<dbReference type="InterPro" id="IPR050810">
    <property type="entry name" value="Bact_Secretion_Sys_Channel"/>
</dbReference>
<dbReference type="PANTHER" id="PTHR30332">
    <property type="entry name" value="PROBABLE GENERAL SECRETION PATHWAY PROTEIN D"/>
    <property type="match status" value="1"/>
</dbReference>
<protein>
    <recommendedName>
        <fullName evidence="5">Type II/III secretion system secretin-like domain-containing protein</fullName>
    </recommendedName>
</protein>